<name>A0A163XGR9_9BRAD</name>
<organism evidence="5 6">
    <name type="scientific">Tardiphaga robiniae</name>
    <dbReference type="NCBI Taxonomy" id="943830"/>
    <lineage>
        <taxon>Bacteria</taxon>
        <taxon>Pseudomonadati</taxon>
        <taxon>Pseudomonadota</taxon>
        <taxon>Alphaproteobacteria</taxon>
        <taxon>Hyphomicrobiales</taxon>
        <taxon>Nitrobacteraceae</taxon>
        <taxon>Tardiphaga</taxon>
    </lineage>
</organism>
<dbReference type="RefSeq" id="WP_068737732.1">
    <property type="nucleotide sequence ID" value="NZ_LVYV01000054.1"/>
</dbReference>
<evidence type="ECO:0000256" key="1">
    <source>
        <dbReference type="ARBA" id="ARBA00023015"/>
    </source>
</evidence>
<dbReference type="InterPro" id="IPR050204">
    <property type="entry name" value="AraC_XylS_family_regulators"/>
</dbReference>
<keyword evidence="2" id="KW-0238">DNA-binding</keyword>
<proteinExistence type="predicted"/>
<dbReference type="GO" id="GO:0003700">
    <property type="term" value="F:DNA-binding transcription factor activity"/>
    <property type="evidence" value="ECO:0007669"/>
    <property type="project" value="InterPro"/>
</dbReference>
<evidence type="ECO:0000313" key="5">
    <source>
        <dbReference type="EMBL" id="KZD20890.1"/>
    </source>
</evidence>
<dbReference type="EMBL" id="LVYV01000054">
    <property type="protein sequence ID" value="KZD20890.1"/>
    <property type="molecule type" value="Genomic_DNA"/>
</dbReference>
<evidence type="ECO:0000256" key="3">
    <source>
        <dbReference type="ARBA" id="ARBA00023163"/>
    </source>
</evidence>
<dbReference type="AlphaFoldDB" id="A0A163XGR9"/>
<dbReference type="PANTHER" id="PTHR46796:SF6">
    <property type="entry name" value="ARAC SUBFAMILY"/>
    <property type="match status" value="1"/>
</dbReference>
<reference evidence="5 6" key="1">
    <citation type="submission" date="2016-03" db="EMBL/GenBank/DDBJ databases">
        <title>Microsymbionts genomes from the relict species Vavilovia formosa (Stev.) Fed.</title>
        <authorList>
            <person name="Kopat V."/>
            <person name="Chirak E."/>
            <person name="Kimeklis A."/>
            <person name="Andronov E."/>
        </authorList>
    </citation>
    <scope>NUCLEOTIDE SEQUENCE [LARGE SCALE GENOMIC DNA]</scope>
    <source>
        <strain evidence="5 6">Vaf07</strain>
    </source>
</reference>
<keyword evidence="3" id="KW-0804">Transcription</keyword>
<gene>
    <name evidence="5" type="ORF">A4A58_16770</name>
</gene>
<feature type="domain" description="HTH araC/xylS-type" evidence="4">
    <location>
        <begin position="76"/>
        <end position="174"/>
    </location>
</feature>
<keyword evidence="6" id="KW-1185">Reference proteome</keyword>
<dbReference type="GO" id="GO:0043565">
    <property type="term" value="F:sequence-specific DNA binding"/>
    <property type="evidence" value="ECO:0007669"/>
    <property type="project" value="InterPro"/>
</dbReference>
<dbReference type="InterPro" id="IPR018060">
    <property type="entry name" value="HTH_AraC"/>
</dbReference>
<keyword evidence="1" id="KW-0805">Transcription regulation</keyword>
<dbReference type="OrthoDB" id="9806208at2"/>
<evidence type="ECO:0000259" key="4">
    <source>
        <dbReference type="PROSITE" id="PS01124"/>
    </source>
</evidence>
<dbReference type="STRING" id="943830.A4A58_16770"/>
<dbReference type="PANTHER" id="PTHR46796">
    <property type="entry name" value="HTH-TYPE TRANSCRIPTIONAL ACTIVATOR RHAS-RELATED"/>
    <property type="match status" value="1"/>
</dbReference>
<dbReference type="PROSITE" id="PS01124">
    <property type="entry name" value="HTH_ARAC_FAMILY_2"/>
    <property type="match status" value="1"/>
</dbReference>
<evidence type="ECO:0000313" key="6">
    <source>
        <dbReference type="Proteomes" id="UP000076574"/>
    </source>
</evidence>
<accession>A0A163XGR9</accession>
<evidence type="ECO:0000256" key="2">
    <source>
        <dbReference type="ARBA" id="ARBA00023125"/>
    </source>
</evidence>
<protein>
    <recommendedName>
        <fullName evidence="4">HTH araC/xylS-type domain-containing protein</fullName>
    </recommendedName>
</protein>
<dbReference type="Proteomes" id="UP000076574">
    <property type="component" value="Unassembled WGS sequence"/>
</dbReference>
<dbReference type="Pfam" id="PF12833">
    <property type="entry name" value="HTH_18"/>
    <property type="match status" value="1"/>
</dbReference>
<sequence>MLLDSQSQNSDSFAGVLSDAGSTTVAQLLLDARQAIGSDVGAALRCIRQAASLLEAPSQPSPVSPARGGLARWQAERIKCHIDSNLDEAIQVSDLASLARLSCGYFSNAFKTTFGQSPHTYIVSRRLTRAMELMTSSSKSLCEIAIDCGFSDQAHMCRQFRRATGVSPNAWRRDNMMMSALATQQ</sequence>
<comment type="caution">
    <text evidence="5">The sequence shown here is derived from an EMBL/GenBank/DDBJ whole genome shotgun (WGS) entry which is preliminary data.</text>
</comment>
<dbReference type="SMART" id="SM00342">
    <property type="entry name" value="HTH_ARAC"/>
    <property type="match status" value="1"/>
</dbReference>
<dbReference type="Gene3D" id="1.10.10.60">
    <property type="entry name" value="Homeodomain-like"/>
    <property type="match status" value="2"/>
</dbReference>
<dbReference type="SUPFAM" id="SSF46689">
    <property type="entry name" value="Homeodomain-like"/>
    <property type="match status" value="2"/>
</dbReference>
<dbReference type="InterPro" id="IPR009057">
    <property type="entry name" value="Homeodomain-like_sf"/>
</dbReference>